<evidence type="ECO:0000256" key="7">
    <source>
        <dbReference type="ARBA" id="ARBA00023136"/>
    </source>
</evidence>
<dbReference type="SUPFAM" id="SSF81345">
    <property type="entry name" value="ABC transporter involved in vitamin B12 uptake, BtuC"/>
    <property type="match status" value="1"/>
</dbReference>
<dbReference type="Proteomes" id="UP001651880">
    <property type="component" value="Unassembled WGS sequence"/>
</dbReference>
<feature type="transmembrane region" description="Helical" evidence="8">
    <location>
        <begin position="311"/>
        <end position="331"/>
    </location>
</feature>
<dbReference type="Pfam" id="PF01032">
    <property type="entry name" value="FecCD"/>
    <property type="match status" value="1"/>
</dbReference>
<dbReference type="PANTHER" id="PTHR30472">
    <property type="entry name" value="FERRIC ENTEROBACTIN TRANSPORT SYSTEM PERMEASE PROTEIN"/>
    <property type="match status" value="1"/>
</dbReference>
<evidence type="ECO:0000256" key="1">
    <source>
        <dbReference type="ARBA" id="ARBA00004651"/>
    </source>
</evidence>
<evidence type="ECO:0000313" key="10">
    <source>
        <dbReference type="Proteomes" id="UP001651880"/>
    </source>
</evidence>
<comment type="subcellular location">
    <subcellularLocation>
        <location evidence="1">Cell membrane</location>
        <topology evidence="1">Multi-pass membrane protein</topology>
    </subcellularLocation>
</comment>
<dbReference type="EMBL" id="JAJEKE010000002">
    <property type="protein sequence ID" value="MCQ1528862.1"/>
    <property type="molecule type" value="Genomic_DNA"/>
</dbReference>
<feature type="transmembrane region" description="Helical" evidence="8">
    <location>
        <begin position="98"/>
        <end position="115"/>
    </location>
</feature>
<feature type="transmembrane region" description="Helical" evidence="8">
    <location>
        <begin position="12"/>
        <end position="32"/>
    </location>
</feature>
<sequence>MLDEAYKRKKYFLILIPIIIFIVSIILGRYPMSLSDIGDVLGNKLLDLNKPVDEGLETVIFQVRLPRITAAFLVGGALAASGAAYQGMFRNPLISPDILGASAGASFGACIGILFSWSIAAIQLSAFIFGLISVFITYVISKSIRGRDATLMLVLTGILVGTVFSSLVSLTKFVADPYGKLPEITFWLMGSLAAVKDTDVYMLLPCFIIGIVPLYLLRWKLNVLSFGEEAQAMGVNVNRLRMIVIICATLMTSSCIAISGLIGWIGLVIPHLARAVAGPDYKKLLPYAVVTGGTFLLIIDDIARCASSLEVPLGILTSIMGAPFFIYLLMYSRRGWN</sequence>
<dbReference type="InterPro" id="IPR037294">
    <property type="entry name" value="ABC_BtuC-like"/>
</dbReference>
<dbReference type="RefSeq" id="WP_255226377.1">
    <property type="nucleotide sequence ID" value="NZ_JAJEKE010000002.1"/>
</dbReference>
<keyword evidence="10" id="KW-1185">Reference proteome</keyword>
<keyword evidence="4" id="KW-1003">Cell membrane</keyword>
<reference evidence="9 10" key="1">
    <citation type="submission" date="2021-10" db="EMBL/GenBank/DDBJ databases">
        <title>Lutispora strain m25 sp. nov., a thermophilic, non-spore-forming bacterium isolated from a lab-scale methanogenic bioreactor digesting anaerobic sludge.</title>
        <authorList>
            <person name="El Houari A."/>
            <person name="Mcdonald J."/>
        </authorList>
    </citation>
    <scope>NUCLEOTIDE SEQUENCE [LARGE SCALE GENOMIC DNA]</scope>
    <source>
        <strain evidence="10">m25</strain>
    </source>
</reference>
<feature type="transmembrane region" description="Helical" evidence="8">
    <location>
        <begin position="240"/>
        <end position="264"/>
    </location>
</feature>
<comment type="similarity">
    <text evidence="2">Belongs to the binding-protein-dependent transport system permease family. FecCD subfamily.</text>
</comment>
<name>A0ABT1NC92_9FIRM</name>
<gene>
    <name evidence="9" type="ORF">LJD61_04790</name>
</gene>
<evidence type="ECO:0000256" key="2">
    <source>
        <dbReference type="ARBA" id="ARBA00007935"/>
    </source>
</evidence>
<accession>A0ABT1NC92</accession>
<evidence type="ECO:0000256" key="4">
    <source>
        <dbReference type="ARBA" id="ARBA00022475"/>
    </source>
</evidence>
<dbReference type="CDD" id="cd06550">
    <property type="entry name" value="TM_ABC_iron-siderophores_like"/>
    <property type="match status" value="1"/>
</dbReference>
<keyword evidence="6 8" id="KW-1133">Transmembrane helix</keyword>
<evidence type="ECO:0000256" key="5">
    <source>
        <dbReference type="ARBA" id="ARBA00022692"/>
    </source>
</evidence>
<organism evidence="9 10">
    <name type="scientific">Lutispora saccharofermentans</name>
    <dbReference type="NCBI Taxonomy" id="3024236"/>
    <lineage>
        <taxon>Bacteria</taxon>
        <taxon>Bacillati</taxon>
        <taxon>Bacillota</taxon>
        <taxon>Clostridia</taxon>
        <taxon>Lutisporales</taxon>
        <taxon>Lutisporaceae</taxon>
        <taxon>Lutispora</taxon>
    </lineage>
</organism>
<comment type="caution">
    <text evidence="9">The sequence shown here is derived from an EMBL/GenBank/DDBJ whole genome shotgun (WGS) entry which is preliminary data.</text>
</comment>
<keyword evidence="5 8" id="KW-0812">Transmembrane</keyword>
<dbReference type="Gene3D" id="1.10.3470.10">
    <property type="entry name" value="ABC transporter involved in vitamin B12 uptake, BtuC"/>
    <property type="match status" value="1"/>
</dbReference>
<keyword evidence="7 8" id="KW-0472">Membrane</keyword>
<feature type="transmembrane region" description="Helical" evidence="8">
    <location>
        <begin position="152"/>
        <end position="175"/>
    </location>
</feature>
<proteinExistence type="inferred from homology"/>
<evidence type="ECO:0000313" key="9">
    <source>
        <dbReference type="EMBL" id="MCQ1528862.1"/>
    </source>
</evidence>
<dbReference type="PANTHER" id="PTHR30472:SF70">
    <property type="entry name" value="MOLYBDATE IMPORT SYSTEM PERMEASE PROTEIN MOLB"/>
    <property type="match status" value="1"/>
</dbReference>
<feature type="transmembrane region" description="Helical" evidence="8">
    <location>
        <begin position="68"/>
        <end position="86"/>
    </location>
</feature>
<feature type="transmembrane region" description="Helical" evidence="8">
    <location>
        <begin position="200"/>
        <end position="219"/>
    </location>
</feature>
<evidence type="ECO:0000256" key="3">
    <source>
        <dbReference type="ARBA" id="ARBA00022448"/>
    </source>
</evidence>
<keyword evidence="3" id="KW-0813">Transport</keyword>
<evidence type="ECO:0000256" key="6">
    <source>
        <dbReference type="ARBA" id="ARBA00022989"/>
    </source>
</evidence>
<protein>
    <submittedName>
        <fullName evidence="9">Iron ABC transporter permease</fullName>
    </submittedName>
</protein>
<feature type="transmembrane region" description="Helical" evidence="8">
    <location>
        <begin position="121"/>
        <end position="140"/>
    </location>
</feature>
<evidence type="ECO:0000256" key="8">
    <source>
        <dbReference type="SAM" id="Phobius"/>
    </source>
</evidence>
<dbReference type="InterPro" id="IPR000522">
    <property type="entry name" value="ABC_transptr_permease_BtuC"/>
</dbReference>